<dbReference type="Proteomes" id="UP000217889">
    <property type="component" value="Chromosome"/>
</dbReference>
<gene>
    <name evidence="1" type="ORF">CFK41_05265</name>
</gene>
<keyword evidence="2" id="KW-1185">Reference proteome</keyword>
<dbReference type="EMBL" id="CP023564">
    <property type="protein sequence ID" value="ATG56489.1"/>
    <property type="molecule type" value="Genomic_DNA"/>
</dbReference>
<dbReference type="KEGG" id="bgg:CFK41_05265"/>
<accession>A0A291H1Z9</accession>
<dbReference type="AlphaFoldDB" id="A0A291H1Z9"/>
<organism evidence="1 2">
    <name type="scientific">Brachybacterium ginsengisoli</name>
    <dbReference type="NCBI Taxonomy" id="1331682"/>
    <lineage>
        <taxon>Bacteria</taxon>
        <taxon>Bacillati</taxon>
        <taxon>Actinomycetota</taxon>
        <taxon>Actinomycetes</taxon>
        <taxon>Micrococcales</taxon>
        <taxon>Dermabacteraceae</taxon>
        <taxon>Brachybacterium</taxon>
    </lineage>
</organism>
<proteinExistence type="predicted"/>
<keyword evidence="1" id="KW-0378">Hydrolase</keyword>
<name>A0A291H1Z9_9MICO</name>
<dbReference type="GO" id="GO:0016787">
    <property type="term" value="F:hydrolase activity"/>
    <property type="evidence" value="ECO:0007669"/>
    <property type="project" value="UniProtKB-KW"/>
</dbReference>
<evidence type="ECO:0000313" key="1">
    <source>
        <dbReference type="EMBL" id="ATG56489.1"/>
    </source>
</evidence>
<sequence>MPDAGATGTDLPDVLGAPTTVVVDAANCVGSVPDGWWRDRAGATRRLRDALDPEGLGQDLQLDATPALILVVEGRARGVDSTPTVQVVEAPGIGDDTIVDVVERLSDQGESAVVVTADRELRSRVTALGARTVGPRVVRSR</sequence>
<dbReference type="OrthoDB" id="3404294at2"/>
<reference evidence="1 2" key="1">
    <citation type="journal article" date="2014" name="Int. J. Syst. Evol. Microbiol.">
        <title>Brachybacterium ginsengisoli sp. nov., isolated from soil of a ginseng field.</title>
        <authorList>
            <person name="Hoang V.A."/>
            <person name="Kim Y.J."/>
            <person name="Nguyen N.L."/>
            <person name="Yang D.C."/>
        </authorList>
    </citation>
    <scope>NUCLEOTIDE SEQUENCE [LARGE SCALE GENOMIC DNA]</scope>
    <source>
        <strain evidence="1 2">DCY80</strain>
    </source>
</reference>
<evidence type="ECO:0000313" key="2">
    <source>
        <dbReference type="Proteomes" id="UP000217889"/>
    </source>
</evidence>
<protein>
    <submittedName>
        <fullName evidence="1">NTP pyrophosphohydrolase</fullName>
    </submittedName>
</protein>